<reference evidence="2 3" key="1">
    <citation type="submission" date="2019-09" db="EMBL/GenBank/DDBJ databases">
        <authorList>
            <person name="Ou C."/>
        </authorList>
    </citation>
    <scope>NUCLEOTIDE SEQUENCE [LARGE SCALE GENOMIC DNA]</scope>
    <source>
        <strain evidence="2">S2</strain>
        <tissue evidence="2">Leaf</tissue>
    </source>
</reference>
<organism evidence="2 3">
    <name type="scientific">Pyrus ussuriensis x Pyrus communis</name>
    <dbReference type="NCBI Taxonomy" id="2448454"/>
    <lineage>
        <taxon>Eukaryota</taxon>
        <taxon>Viridiplantae</taxon>
        <taxon>Streptophyta</taxon>
        <taxon>Embryophyta</taxon>
        <taxon>Tracheophyta</taxon>
        <taxon>Spermatophyta</taxon>
        <taxon>Magnoliopsida</taxon>
        <taxon>eudicotyledons</taxon>
        <taxon>Gunneridae</taxon>
        <taxon>Pentapetalae</taxon>
        <taxon>rosids</taxon>
        <taxon>fabids</taxon>
        <taxon>Rosales</taxon>
        <taxon>Rosaceae</taxon>
        <taxon>Amygdaloideae</taxon>
        <taxon>Maleae</taxon>
        <taxon>Pyrus</taxon>
    </lineage>
</organism>
<proteinExistence type="predicted"/>
<sequence>MEKVAKDGAGFGARQKEILGKMINLAFTRLLTLYNTIPKRHDVASTMEKRKNDLTNQEEERNLKDSPAGILRIHVPINSSHQHIRLECRMHHAQQAISKC</sequence>
<evidence type="ECO:0000313" key="3">
    <source>
        <dbReference type="Proteomes" id="UP000327157"/>
    </source>
</evidence>
<dbReference type="EMBL" id="SMOL01000753">
    <property type="protein sequence ID" value="KAB2599620.1"/>
    <property type="molecule type" value="Genomic_DNA"/>
</dbReference>
<gene>
    <name evidence="2" type="ORF">D8674_009891</name>
</gene>
<accession>A0A5N5FEL8</accession>
<feature type="compositionally biased region" description="Basic and acidic residues" evidence="1">
    <location>
        <begin position="45"/>
        <end position="64"/>
    </location>
</feature>
<protein>
    <submittedName>
        <fullName evidence="2">Uncharacterized protein</fullName>
    </submittedName>
</protein>
<name>A0A5N5FEL8_9ROSA</name>
<feature type="region of interest" description="Disordered" evidence="1">
    <location>
        <begin position="45"/>
        <end position="65"/>
    </location>
</feature>
<reference evidence="3" key="2">
    <citation type="submission" date="2019-10" db="EMBL/GenBank/DDBJ databases">
        <title>A de novo genome assembly of a pear dwarfing rootstock.</title>
        <authorList>
            <person name="Wang F."/>
            <person name="Wang J."/>
            <person name="Li S."/>
            <person name="Zhang Y."/>
            <person name="Fang M."/>
            <person name="Ma L."/>
            <person name="Zhao Y."/>
            <person name="Jiang S."/>
        </authorList>
    </citation>
    <scope>NUCLEOTIDE SEQUENCE [LARGE SCALE GENOMIC DNA]</scope>
</reference>
<evidence type="ECO:0000256" key="1">
    <source>
        <dbReference type="SAM" id="MobiDB-lite"/>
    </source>
</evidence>
<dbReference type="AlphaFoldDB" id="A0A5N5FEL8"/>
<evidence type="ECO:0000313" key="2">
    <source>
        <dbReference type="EMBL" id="KAB2599620.1"/>
    </source>
</evidence>
<comment type="caution">
    <text evidence="2">The sequence shown here is derived from an EMBL/GenBank/DDBJ whole genome shotgun (WGS) entry which is preliminary data.</text>
</comment>
<reference evidence="2 3" key="3">
    <citation type="submission" date="2019-11" db="EMBL/GenBank/DDBJ databases">
        <title>A de novo genome assembly of a pear dwarfing rootstock.</title>
        <authorList>
            <person name="Wang F."/>
            <person name="Wang J."/>
            <person name="Li S."/>
            <person name="Zhang Y."/>
            <person name="Fang M."/>
            <person name="Ma L."/>
            <person name="Zhao Y."/>
            <person name="Jiang S."/>
        </authorList>
    </citation>
    <scope>NUCLEOTIDE SEQUENCE [LARGE SCALE GENOMIC DNA]</scope>
    <source>
        <strain evidence="2">S2</strain>
        <tissue evidence="2">Leaf</tissue>
    </source>
</reference>
<dbReference type="Proteomes" id="UP000327157">
    <property type="component" value="Chromosome 13"/>
</dbReference>
<keyword evidence="3" id="KW-1185">Reference proteome</keyword>